<dbReference type="InterPro" id="IPR002201">
    <property type="entry name" value="Glyco_trans_9"/>
</dbReference>
<keyword evidence="1" id="KW-0328">Glycosyltransferase</keyword>
<evidence type="ECO:0000256" key="2">
    <source>
        <dbReference type="ARBA" id="ARBA00022679"/>
    </source>
</evidence>
<evidence type="ECO:0000313" key="3">
    <source>
        <dbReference type="EMBL" id="MBC3759544.1"/>
    </source>
</evidence>
<dbReference type="Gene3D" id="3.40.50.2000">
    <property type="entry name" value="Glycogen Phosphorylase B"/>
    <property type="match status" value="2"/>
</dbReference>
<dbReference type="Pfam" id="PF01075">
    <property type="entry name" value="Glyco_transf_9"/>
    <property type="match status" value="1"/>
</dbReference>
<reference evidence="3" key="1">
    <citation type="submission" date="2020-08" db="EMBL/GenBank/DDBJ databases">
        <title>Hyunsoonleella sp. strain SJ7 genome sequencing and assembly.</title>
        <authorList>
            <person name="Kim I."/>
        </authorList>
    </citation>
    <scope>NUCLEOTIDE SEQUENCE</scope>
    <source>
        <strain evidence="3">SJ7</strain>
    </source>
</reference>
<keyword evidence="4" id="KW-1185">Reference proteome</keyword>
<dbReference type="InterPro" id="IPR051199">
    <property type="entry name" value="LPS_LOS_Heptosyltrfase"/>
</dbReference>
<dbReference type="CDD" id="cd03789">
    <property type="entry name" value="GT9_LPS_heptosyltransferase"/>
    <property type="match status" value="1"/>
</dbReference>
<dbReference type="SUPFAM" id="SSF53756">
    <property type="entry name" value="UDP-Glycosyltransferase/glycogen phosphorylase"/>
    <property type="match status" value="1"/>
</dbReference>
<evidence type="ECO:0000256" key="1">
    <source>
        <dbReference type="ARBA" id="ARBA00022676"/>
    </source>
</evidence>
<gene>
    <name evidence="3" type="ORF">H7U19_14095</name>
</gene>
<dbReference type="AlphaFoldDB" id="A0A923HBN9"/>
<accession>A0A923HBN9</accession>
<sequence length="353" mass="40736">MKVLVIQQKMIGDVLTSTILFEALREHHPNAELHYLINSHTFPVVEHNPNIDKFQFLTPEIEKKKSLFNSFLKKIRKEKYDIVIDVYSKSSSNLITLFSGAKTKISKYKWYTAFLYTHTFKEKTTPDTNAGLAIENRLQLLKSIIKDDLKPIKPKIYLTELEVEDAKELLEKFKIELSKPLFMIGVLGSDNSKTYPLAYMAKLIDAIVAETRGNILFNYIPNQIEDVKTLMSFCTDSTKEHIHFHIFGKSLREFIAITKHCTALIGNEGGAINMAKAIDKPTFAIFSPWILKEAWNMFDDGKLNDSIHLNDIKPELYQYQDLKAIKKDYQNYYKTFAPELIIPKLKQFLKAIG</sequence>
<dbReference type="Proteomes" id="UP000656244">
    <property type="component" value="Unassembled WGS sequence"/>
</dbReference>
<dbReference type="PANTHER" id="PTHR30160:SF7">
    <property type="entry name" value="ADP-HEPTOSE--LPS HEPTOSYLTRANSFERASE 2"/>
    <property type="match status" value="1"/>
</dbReference>
<dbReference type="GO" id="GO:0009244">
    <property type="term" value="P:lipopolysaccharide core region biosynthetic process"/>
    <property type="evidence" value="ECO:0007669"/>
    <property type="project" value="TreeGrafter"/>
</dbReference>
<dbReference type="GO" id="GO:0005829">
    <property type="term" value="C:cytosol"/>
    <property type="evidence" value="ECO:0007669"/>
    <property type="project" value="TreeGrafter"/>
</dbReference>
<comment type="caution">
    <text evidence="3">The sequence shown here is derived from an EMBL/GenBank/DDBJ whole genome shotgun (WGS) entry which is preliminary data.</text>
</comment>
<protein>
    <submittedName>
        <fullName evidence="3">Glycosyltransferase family 9 protein</fullName>
    </submittedName>
</protein>
<name>A0A923HBN9_9FLAO</name>
<keyword evidence="2" id="KW-0808">Transferase</keyword>
<evidence type="ECO:0000313" key="4">
    <source>
        <dbReference type="Proteomes" id="UP000656244"/>
    </source>
</evidence>
<dbReference type="PANTHER" id="PTHR30160">
    <property type="entry name" value="TETRAACYLDISACCHARIDE 4'-KINASE-RELATED"/>
    <property type="match status" value="1"/>
</dbReference>
<organism evidence="3 4">
    <name type="scientific">Hyunsoonleella aquatilis</name>
    <dbReference type="NCBI Taxonomy" id="2762758"/>
    <lineage>
        <taxon>Bacteria</taxon>
        <taxon>Pseudomonadati</taxon>
        <taxon>Bacteroidota</taxon>
        <taxon>Flavobacteriia</taxon>
        <taxon>Flavobacteriales</taxon>
        <taxon>Flavobacteriaceae</taxon>
    </lineage>
</organism>
<dbReference type="GO" id="GO:0008713">
    <property type="term" value="F:ADP-heptose-lipopolysaccharide heptosyltransferase activity"/>
    <property type="evidence" value="ECO:0007669"/>
    <property type="project" value="TreeGrafter"/>
</dbReference>
<dbReference type="EMBL" id="JACNMF010000005">
    <property type="protein sequence ID" value="MBC3759544.1"/>
    <property type="molecule type" value="Genomic_DNA"/>
</dbReference>
<dbReference type="RefSeq" id="WP_186563507.1">
    <property type="nucleotide sequence ID" value="NZ_JACNMF010000005.1"/>
</dbReference>
<proteinExistence type="predicted"/>